<sequence length="254" mass="27745">MTDQLDHSPIISEVFGDAAGKMELFHKKLEDEGLIRGLIGPRDGDIIWERHILNSAALVPFIKEMLPDPETDRQVTIGDVGTGGGFPGIVLAACFPAVSFDLIEPMERRCEWLAEMVDMLQLTNATVVRARTEELISKKKEFSRTSGGHVDSSRANAGRRGRKPGSRQAQSEHFNGYDIVTCRAVAPMTKLAGMTLPLLKKSGRLIALKGKSAAAELEKARKELKKNGAVSTRVCQAPVAPQLEPTHVVIVQVR</sequence>
<dbReference type="Proteomes" id="UP000005777">
    <property type="component" value="Unassembled WGS sequence"/>
</dbReference>
<evidence type="ECO:0000256" key="4">
    <source>
        <dbReference type="ARBA" id="ARBA00022679"/>
    </source>
</evidence>
<keyword evidence="2 6" id="KW-0698">rRNA processing</keyword>
<feature type="region of interest" description="Disordered" evidence="7">
    <location>
        <begin position="139"/>
        <end position="170"/>
    </location>
</feature>
<feature type="binding site" evidence="6">
    <location>
        <position position="86"/>
    </location>
    <ligand>
        <name>S-adenosyl-L-methionine</name>
        <dbReference type="ChEBI" id="CHEBI:59789"/>
    </ligand>
</feature>
<dbReference type="GO" id="GO:0070043">
    <property type="term" value="F:rRNA (guanine-N7-)-methyltransferase activity"/>
    <property type="evidence" value="ECO:0007669"/>
    <property type="project" value="UniProtKB-UniRule"/>
</dbReference>
<comment type="subcellular location">
    <subcellularLocation>
        <location evidence="6">Cytoplasm</location>
    </subcellularLocation>
</comment>
<comment type="function">
    <text evidence="6">Specifically methylates the N7 position of a guanine in 16S rRNA.</text>
</comment>
<dbReference type="InterPro" id="IPR003682">
    <property type="entry name" value="rRNA_ssu_MeTfrase_G"/>
</dbReference>
<proteinExistence type="inferred from homology"/>
<evidence type="ECO:0000256" key="2">
    <source>
        <dbReference type="ARBA" id="ARBA00022552"/>
    </source>
</evidence>
<dbReference type="HAMAP" id="MF_00074">
    <property type="entry name" value="16SrRNA_methyltr_G"/>
    <property type="match status" value="1"/>
</dbReference>
<name>W5IHX7_SCAIO</name>
<feature type="binding site" evidence="6">
    <location>
        <position position="81"/>
    </location>
    <ligand>
        <name>S-adenosyl-L-methionine</name>
        <dbReference type="ChEBI" id="CHEBI:59789"/>
    </ligand>
</feature>
<keyword evidence="3 6" id="KW-0489">Methyltransferase</keyword>
<dbReference type="Gene3D" id="3.40.50.150">
    <property type="entry name" value="Vaccinia Virus protein VP39"/>
    <property type="match status" value="1"/>
</dbReference>
<dbReference type="SUPFAM" id="SSF53335">
    <property type="entry name" value="S-adenosyl-L-methionine-dependent methyltransferases"/>
    <property type="match status" value="1"/>
</dbReference>
<evidence type="ECO:0000256" key="6">
    <source>
        <dbReference type="HAMAP-Rule" id="MF_00074"/>
    </source>
</evidence>
<dbReference type="PIRSF" id="PIRSF003078">
    <property type="entry name" value="GidB"/>
    <property type="match status" value="1"/>
</dbReference>
<dbReference type="EC" id="2.1.1.-" evidence="6"/>
<dbReference type="EMBL" id="ADCX01000001">
    <property type="protein sequence ID" value="EFG26468.1"/>
    <property type="molecule type" value="Genomic_DNA"/>
</dbReference>
<keyword evidence="4 6" id="KW-0808">Transferase</keyword>
<keyword evidence="5 6" id="KW-0949">S-adenosyl-L-methionine</keyword>
<gene>
    <name evidence="6" type="primary">rsmG</name>
    <name evidence="8" type="ORF">HMPREF9020_00087</name>
</gene>
<comment type="caution">
    <text evidence="6">Lacks conserved residue(s) required for the propagation of feature annotation.</text>
</comment>
<comment type="caution">
    <text evidence="8">The sequence shown here is derived from an EMBL/GenBank/DDBJ whole genome shotgun (WGS) entry which is preliminary data.</text>
</comment>
<dbReference type="RefSeq" id="WP_006292419.1">
    <property type="nucleotide sequence ID" value="NZ_GG770225.1"/>
</dbReference>
<accession>W5IHX7</accession>
<comment type="similarity">
    <text evidence="6">Belongs to the methyltransferase superfamily. RNA methyltransferase RsmG family.</text>
</comment>
<protein>
    <recommendedName>
        <fullName evidence="6">Ribosomal RNA small subunit methyltransferase G</fullName>
        <ecNumber evidence="6">2.1.1.-</ecNumber>
    </recommendedName>
    <alternativeName>
        <fullName evidence="6">16S rRNA 7-methylguanosine methyltransferase</fullName>
        <shortName evidence="6">16S rRNA m7G methyltransferase</shortName>
    </alternativeName>
</protein>
<dbReference type="InterPro" id="IPR029063">
    <property type="entry name" value="SAM-dependent_MTases_sf"/>
</dbReference>
<evidence type="ECO:0000313" key="9">
    <source>
        <dbReference type="Proteomes" id="UP000005777"/>
    </source>
</evidence>
<evidence type="ECO:0000256" key="1">
    <source>
        <dbReference type="ARBA" id="ARBA00022490"/>
    </source>
</evidence>
<dbReference type="HOGENOM" id="CLU_065341_5_0_11"/>
<dbReference type="PANTHER" id="PTHR31760">
    <property type="entry name" value="S-ADENOSYL-L-METHIONINE-DEPENDENT METHYLTRANSFERASES SUPERFAMILY PROTEIN"/>
    <property type="match status" value="1"/>
</dbReference>
<dbReference type="Pfam" id="PF02527">
    <property type="entry name" value="GidB"/>
    <property type="match status" value="2"/>
</dbReference>
<keyword evidence="9" id="KW-1185">Reference proteome</keyword>
<keyword evidence="1 6" id="KW-0963">Cytoplasm</keyword>
<organism evidence="8 9">
    <name type="scientific">Scardovia inopinata F0304</name>
    <dbReference type="NCBI Taxonomy" id="641146"/>
    <lineage>
        <taxon>Bacteria</taxon>
        <taxon>Bacillati</taxon>
        <taxon>Actinomycetota</taxon>
        <taxon>Actinomycetes</taxon>
        <taxon>Bifidobacteriales</taxon>
        <taxon>Bifidobacteriaceae</taxon>
        <taxon>Scardovia</taxon>
    </lineage>
</organism>
<reference evidence="8 9" key="1">
    <citation type="submission" date="2012-01" db="EMBL/GenBank/DDBJ databases">
        <title>The Genome Sequence of Scardovia inopinata F0304.</title>
        <authorList>
            <consortium name="The Broad Institute Genome Sequencing Platform"/>
            <person name="Earl A."/>
            <person name="Ward D."/>
            <person name="Feldgarden M."/>
            <person name="Gevers D."/>
            <person name="Izard J."/>
            <person name="Baranova O.V."/>
            <person name="Blanton J.M."/>
            <person name="Tanner A.C."/>
            <person name="Dewhirst F.E."/>
            <person name="Young S.K."/>
            <person name="Zeng Q."/>
            <person name="Gargeya S."/>
            <person name="Fitzgerald M."/>
            <person name="Haas B."/>
            <person name="Abouelleil A."/>
            <person name="Alvarado L."/>
            <person name="Arachchi H.M."/>
            <person name="Berlin A."/>
            <person name="Chapman S.B."/>
            <person name="Gearin G."/>
            <person name="Goldberg J."/>
            <person name="Griggs A."/>
            <person name="Gujja S."/>
            <person name="Hansen M."/>
            <person name="Heiman D."/>
            <person name="Howarth C."/>
            <person name="Larimer J."/>
            <person name="Lui A."/>
            <person name="MacDonald P.J."/>
            <person name="McCowen C."/>
            <person name="Montmayeur A."/>
            <person name="Murphy C."/>
            <person name="Neiman D."/>
            <person name="Pearson M."/>
            <person name="Priest M."/>
            <person name="Roberts A."/>
            <person name="Saif S."/>
            <person name="Shea T."/>
            <person name="Sisk P."/>
            <person name="Stolte C."/>
            <person name="Sykes S."/>
            <person name="Wortman J."/>
            <person name="Nusbaum C."/>
            <person name="Birren B."/>
        </authorList>
    </citation>
    <scope>NUCLEOTIDE SEQUENCE [LARGE SCALE GENOMIC DNA]</scope>
    <source>
        <strain evidence="8 9">F0304</strain>
    </source>
</reference>
<evidence type="ECO:0000256" key="3">
    <source>
        <dbReference type="ARBA" id="ARBA00022603"/>
    </source>
</evidence>
<evidence type="ECO:0000256" key="5">
    <source>
        <dbReference type="ARBA" id="ARBA00022691"/>
    </source>
</evidence>
<evidence type="ECO:0000256" key="7">
    <source>
        <dbReference type="SAM" id="MobiDB-lite"/>
    </source>
</evidence>
<dbReference type="GO" id="GO:0005829">
    <property type="term" value="C:cytosol"/>
    <property type="evidence" value="ECO:0007669"/>
    <property type="project" value="TreeGrafter"/>
</dbReference>
<evidence type="ECO:0000313" key="8">
    <source>
        <dbReference type="EMBL" id="EFG26468.1"/>
    </source>
</evidence>
<dbReference type="eggNOG" id="COG0357">
    <property type="taxonomic scope" value="Bacteria"/>
</dbReference>
<feature type="binding site" evidence="6">
    <location>
        <position position="183"/>
    </location>
    <ligand>
        <name>S-adenosyl-L-methionine</name>
        <dbReference type="ChEBI" id="CHEBI:59789"/>
    </ligand>
</feature>
<dbReference type="PANTHER" id="PTHR31760:SF0">
    <property type="entry name" value="S-ADENOSYL-L-METHIONINE-DEPENDENT METHYLTRANSFERASES SUPERFAMILY PROTEIN"/>
    <property type="match status" value="1"/>
</dbReference>
<dbReference type="AlphaFoldDB" id="W5IHX7"/>